<dbReference type="EC" id="2.7.12.2" evidence="6"/>
<dbReference type="Proteomes" id="UP001363151">
    <property type="component" value="Unassembled WGS sequence"/>
</dbReference>
<feature type="region of interest" description="Disordered" evidence="12">
    <location>
        <begin position="68"/>
        <end position="129"/>
    </location>
</feature>
<evidence type="ECO:0000256" key="2">
    <source>
        <dbReference type="ARBA" id="ARBA00022741"/>
    </source>
</evidence>
<comment type="catalytic activity">
    <reaction evidence="7">
        <text>L-seryl-[protein] + ATP = O-phospho-L-seryl-[protein] + ADP + H(+)</text>
        <dbReference type="Rhea" id="RHEA:17989"/>
        <dbReference type="Rhea" id="RHEA-COMP:9863"/>
        <dbReference type="Rhea" id="RHEA-COMP:11604"/>
        <dbReference type="ChEBI" id="CHEBI:15378"/>
        <dbReference type="ChEBI" id="CHEBI:29999"/>
        <dbReference type="ChEBI" id="CHEBI:30616"/>
        <dbReference type="ChEBI" id="CHEBI:83421"/>
        <dbReference type="ChEBI" id="CHEBI:456216"/>
        <dbReference type="EC" id="2.7.12.2"/>
    </reaction>
</comment>
<protein>
    <recommendedName>
        <fullName evidence="6">mitogen-activated protein kinase kinase</fullName>
        <ecNumber evidence="6">2.7.12.2</ecNumber>
    </recommendedName>
</protein>
<evidence type="ECO:0000256" key="9">
    <source>
        <dbReference type="ARBA" id="ARBA00051693"/>
    </source>
</evidence>
<keyword evidence="3 14" id="KW-0418">Kinase</keyword>
<dbReference type="PROSITE" id="PS50011">
    <property type="entry name" value="PROTEIN_KINASE_DOM"/>
    <property type="match status" value="1"/>
</dbReference>
<dbReference type="SMART" id="SM00220">
    <property type="entry name" value="S_TKc"/>
    <property type="match status" value="1"/>
</dbReference>
<evidence type="ECO:0000256" key="8">
    <source>
        <dbReference type="ARBA" id="ARBA00049299"/>
    </source>
</evidence>
<evidence type="ECO:0000256" key="6">
    <source>
        <dbReference type="ARBA" id="ARBA00038999"/>
    </source>
</evidence>
<dbReference type="InterPro" id="IPR008271">
    <property type="entry name" value="Ser/Thr_kinase_AS"/>
</dbReference>
<reference evidence="14 15" key="1">
    <citation type="submission" date="2024-03" db="EMBL/GenBank/DDBJ databases">
        <title>Aureococcus anophagefferens CCMP1851 and Kratosvirus quantuckense: Draft genome of a second virus-susceptible host strain in the model system.</title>
        <authorList>
            <person name="Chase E."/>
            <person name="Truchon A.R."/>
            <person name="Schepens W."/>
            <person name="Wilhelm S.W."/>
        </authorList>
    </citation>
    <scope>NUCLEOTIDE SEQUENCE [LARGE SCALE GENOMIC DNA]</scope>
    <source>
        <strain evidence="14 15">CCMP1851</strain>
    </source>
</reference>
<organism evidence="14 15">
    <name type="scientific">Aureococcus anophagefferens</name>
    <name type="common">Harmful bloom alga</name>
    <dbReference type="NCBI Taxonomy" id="44056"/>
    <lineage>
        <taxon>Eukaryota</taxon>
        <taxon>Sar</taxon>
        <taxon>Stramenopiles</taxon>
        <taxon>Ochrophyta</taxon>
        <taxon>Pelagophyceae</taxon>
        <taxon>Pelagomonadales</taxon>
        <taxon>Pelagomonadaceae</taxon>
        <taxon>Aureococcus</taxon>
    </lineage>
</organism>
<proteinExistence type="inferred from homology"/>
<evidence type="ECO:0000256" key="1">
    <source>
        <dbReference type="ARBA" id="ARBA00022679"/>
    </source>
</evidence>
<gene>
    <name evidence="14" type="ORF">SO694_00145055</name>
</gene>
<evidence type="ECO:0000256" key="12">
    <source>
        <dbReference type="SAM" id="MobiDB-lite"/>
    </source>
</evidence>
<sequence>MWACGCFASDDGGAYDSDAECAEFGGGARDVRAPSEAPPEDLLLAEAEGILGGYSNVTMGAQLFPKVFGGDDSDSSDSDGLEEVYSPRPPPRFEPRSPAARSLQPIALAPAPKAMLDQRRESRASLRRLPTTDQLTADLERDVALVRPLGRGSFGTVSLGVHVPSLRLVAVKEVRVDDADEDRSLALLLEEVHALHDNLVPLDESGAPRWLFKDALARGALHPCDQLVTFYGAYAVTDDAGEAVGADMVLEYMDGGSLHDVVHAGGLRGHDGALRHLAGETLKGLRHLHASDVVHRDVKPSNVLVSRSGRVKIADLGLAAKDDDRAHVLMEGSLMYFSPERLRGDCHAAADVWALGVTLFSVAAGRHPFEDPAAPSGRRDTLSLDFFALSERLTTGPEPRLDQQAYAPVACDAVAAAMARDPARRATAAQLLAMPFLALARDRAFLCRNQPLVWVVLTKLEDSLARSNRSRFG</sequence>
<dbReference type="SUPFAM" id="SSF56112">
    <property type="entry name" value="Protein kinase-like (PK-like)"/>
    <property type="match status" value="1"/>
</dbReference>
<dbReference type="PANTHER" id="PTHR48013:SF9">
    <property type="entry name" value="DUAL SPECIFICITY MITOGEN-ACTIVATED PROTEIN KINASE KINASE 5"/>
    <property type="match status" value="1"/>
</dbReference>
<evidence type="ECO:0000256" key="3">
    <source>
        <dbReference type="ARBA" id="ARBA00022777"/>
    </source>
</evidence>
<keyword evidence="1" id="KW-0808">Transferase</keyword>
<dbReference type="Gene3D" id="1.10.510.10">
    <property type="entry name" value="Transferase(Phosphotransferase) domain 1"/>
    <property type="match status" value="1"/>
</dbReference>
<dbReference type="Pfam" id="PF00069">
    <property type="entry name" value="Pkinase"/>
    <property type="match status" value="1"/>
</dbReference>
<evidence type="ECO:0000259" key="13">
    <source>
        <dbReference type="PROSITE" id="PS50011"/>
    </source>
</evidence>
<dbReference type="InterPro" id="IPR017441">
    <property type="entry name" value="Protein_kinase_ATP_BS"/>
</dbReference>
<keyword evidence="4 10" id="KW-0067">ATP-binding</keyword>
<keyword evidence="15" id="KW-1185">Reference proteome</keyword>
<comment type="caution">
    <text evidence="14">The sequence shown here is derived from an EMBL/GenBank/DDBJ whole genome shotgun (WGS) entry which is preliminary data.</text>
</comment>
<evidence type="ECO:0000256" key="11">
    <source>
        <dbReference type="RuleBase" id="RU000304"/>
    </source>
</evidence>
<feature type="binding site" evidence="10">
    <location>
        <position position="172"/>
    </location>
    <ligand>
        <name>ATP</name>
        <dbReference type="ChEBI" id="CHEBI:30616"/>
    </ligand>
</feature>
<evidence type="ECO:0000313" key="15">
    <source>
        <dbReference type="Proteomes" id="UP001363151"/>
    </source>
</evidence>
<evidence type="ECO:0000256" key="5">
    <source>
        <dbReference type="ARBA" id="ARBA00038035"/>
    </source>
</evidence>
<feature type="compositionally biased region" description="Acidic residues" evidence="12">
    <location>
        <begin position="71"/>
        <end position="82"/>
    </location>
</feature>
<dbReference type="EMBL" id="JBBJCI010000295">
    <property type="protein sequence ID" value="KAK7235208.1"/>
    <property type="molecule type" value="Genomic_DNA"/>
</dbReference>
<name>A0ABR1FPN5_AURAN</name>
<comment type="similarity">
    <text evidence="5">Belongs to the protein kinase superfamily. STE Ser/Thr protein kinase family. MAP kinase kinase subfamily.</text>
</comment>
<keyword evidence="2 10" id="KW-0547">Nucleotide-binding</keyword>
<dbReference type="PROSITE" id="PS00108">
    <property type="entry name" value="PROTEIN_KINASE_ST"/>
    <property type="match status" value="1"/>
</dbReference>
<dbReference type="PROSITE" id="PS00107">
    <property type="entry name" value="PROTEIN_KINASE_ATP"/>
    <property type="match status" value="1"/>
</dbReference>
<keyword evidence="11" id="KW-0723">Serine/threonine-protein kinase</keyword>
<evidence type="ECO:0000256" key="4">
    <source>
        <dbReference type="ARBA" id="ARBA00022840"/>
    </source>
</evidence>
<comment type="catalytic activity">
    <reaction evidence="8">
        <text>L-threonyl-[protein] + ATP = O-phospho-L-threonyl-[protein] + ADP + H(+)</text>
        <dbReference type="Rhea" id="RHEA:46608"/>
        <dbReference type="Rhea" id="RHEA-COMP:11060"/>
        <dbReference type="Rhea" id="RHEA-COMP:11605"/>
        <dbReference type="ChEBI" id="CHEBI:15378"/>
        <dbReference type="ChEBI" id="CHEBI:30013"/>
        <dbReference type="ChEBI" id="CHEBI:30616"/>
        <dbReference type="ChEBI" id="CHEBI:61977"/>
        <dbReference type="ChEBI" id="CHEBI:456216"/>
        <dbReference type="EC" id="2.7.12.2"/>
    </reaction>
</comment>
<dbReference type="InterPro" id="IPR011009">
    <property type="entry name" value="Kinase-like_dom_sf"/>
</dbReference>
<feature type="domain" description="Protein kinase" evidence="13">
    <location>
        <begin position="143"/>
        <end position="437"/>
    </location>
</feature>
<evidence type="ECO:0000256" key="7">
    <source>
        <dbReference type="ARBA" id="ARBA00049014"/>
    </source>
</evidence>
<comment type="catalytic activity">
    <reaction evidence="9">
        <text>L-tyrosyl-[protein] + ATP = O-phospho-L-tyrosyl-[protein] + ADP + H(+)</text>
        <dbReference type="Rhea" id="RHEA:10596"/>
        <dbReference type="Rhea" id="RHEA-COMP:10136"/>
        <dbReference type="Rhea" id="RHEA-COMP:20101"/>
        <dbReference type="ChEBI" id="CHEBI:15378"/>
        <dbReference type="ChEBI" id="CHEBI:30616"/>
        <dbReference type="ChEBI" id="CHEBI:46858"/>
        <dbReference type="ChEBI" id="CHEBI:61978"/>
        <dbReference type="ChEBI" id="CHEBI:456216"/>
        <dbReference type="EC" id="2.7.12.2"/>
    </reaction>
</comment>
<dbReference type="PANTHER" id="PTHR48013">
    <property type="entry name" value="DUAL SPECIFICITY MITOGEN-ACTIVATED PROTEIN KINASE KINASE 5-RELATED"/>
    <property type="match status" value="1"/>
</dbReference>
<dbReference type="Gene3D" id="3.30.200.20">
    <property type="entry name" value="Phosphorylase Kinase, domain 1"/>
    <property type="match status" value="1"/>
</dbReference>
<dbReference type="GO" id="GO:0016301">
    <property type="term" value="F:kinase activity"/>
    <property type="evidence" value="ECO:0007669"/>
    <property type="project" value="UniProtKB-KW"/>
</dbReference>
<evidence type="ECO:0000313" key="14">
    <source>
        <dbReference type="EMBL" id="KAK7235208.1"/>
    </source>
</evidence>
<evidence type="ECO:0000256" key="10">
    <source>
        <dbReference type="PROSITE-ProRule" id="PRU10141"/>
    </source>
</evidence>
<accession>A0ABR1FPN5</accession>
<dbReference type="InterPro" id="IPR000719">
    <property type="entry name" value="Prot_kinase_dom"/>
</dbReference>